<dbReference type="Proteomes" id="UP000554520">
    <property type="component" value="Unassembled WGS sequence"/>
</dbReference>
<feature type="domain" description="Cytochrome c" evidence="6">
    <location>
        <begin position="26"/>
        <end position="106"/>
    </location>
</feature>
<evidence type="ECO:0000256" key="5">
    <source>
        <dbReference type="SAM" id="SignalP"/>
    </source>
</evidence>
<sequence length="109" mass="11578">MRHLCGFAVGMVLTAVPASLNAQVVGDPQRGSVFAQQVCAGCHAVERGQPSSPNPQAPTFDAIAKTPGTTEMALYAFLRTSHHTMPNLILTKDDISNVVAYLLSLKDGR</sequence>
<dbReference type="GO" id="GO:0020037">
    <property type="term" value="F:heme binding"/>
    <property type="evidence" value="ECO:0007669"/>
    <property type="project" value="InterPro"/>
</dbReference>
<dbReference type="AlphaFoldDB" id="A0A839UDP8"/>
<protein>
    <submittedName>
        <fullName evidence="7">Mono/diheme cytochrome c family protein</fullName>
    </submittedName>
</protein>
<proteinExistence type="predicted"/>
<evidence type="ECO:0000256" key="3">
    <source>
        <dbReference type="ARBA" id="ARBA00023004"/>
    </source>
</evidence>
<feature type="chain" id="PRO_5032903751" evidence="5">
    <location>
        <begin position="23"/>
        <end position="109"/>
    </location>
</feature>
<dbReference type="Pfam" id="PF13442">
    <property type="entry name" value="Cytochrome_CBB3"/>
    <property type="match status" value="1"/>
</dbReference>
<dbReference type="EMBL" id="JACHXN010000009">
    <property type="protein sequence ID" value="MBB3146811.1"/>
    <property type="molecule type" value="Genomic_DNA"/>
</dbReference>
<keyword evidence="8" id="KW-1185">Reference proteome</keyword>
<name>A0A839UDP8_9HYPH</name>
<keyword evidence="1 4" id="KW-0349">Heme</keyword>
<evidence type="ECO:0000256" key="1">
    <source>
        <dbReference type="ARBA" id="ARBA00022617"/>
    </source>
</evidence>
<evidence type="ECO:0000256" key="2">
    <source>
        <dbReference type="ARBA" id="ARBA00022723"/>
    </source>
</evidence>
<dbReference type="GO" id="GO:0046872">
    <property type="term" value="F:metal ion binding"/>
    <property type="evidence" value="ECO:0007669"/>
    <property type="project" value="UniProtKB-KW"/>
</dbReference>
<accession>A0A839UDP8</accession>
<organism evidence="7 8">
    <name type="scientific">Phyllobacterium trifolii</name>
    <dbReference type="NCBI Taxonomy" id="300193"/>
    <lineage>
        <taxon>Bacteria</taxon>
        <taxon>Pseudomonadati</taxon>
        <taxon>Pseudomonadota</taxon>
        <taxon>Alphaproteobacteria</taxon>
        <taxon>Hyphomicrobiales</taxon>
        <taxon>Phyllobacteriaceae</taxon>
        <taxon>Phyllobacterium</taxon>
    </lineage>
</organism>
<keyword evidence="3 4" id="KW-0408">Iron</keyword>
<dbReference type="GO" id="GO:0009055">
    <property type="term" value="F:electron transfer activity"/>
    <property type="evidence" value="ECO:0007669"/>
    <property type="project" value="InterPro"/>
</dbReference>
<keyword evidence="5" id="KW-0732">Signal</keyword>
<dbReference type="PROSITE" id="PS51007">
    <property type="entry name" value="CYTC"/>
    <property type="match status" value="1"/>
</dbReference>
<evidence type="ECO:0000256" key="4">
    <source>
        <dbReference type="PROSITE-ProRule" id="PRU00433"/>
    </source>
</evidence>
<dbReference type="InterPro" id="IPR009056">
    <property type="entry name" value="Cyt_c-like_dom"/>
</dbReference>
<dbReference type="SUPFAM" id="SSF46626">
    <property type="entry name" value="Cytochrome c"/>
    <property type="match status" value="1"/>
</dbReference>
<evidence type="ECO:0000259" key="6">
    <source>
        <dbReference type="PROSITE" id="PS51007"/>
    </source>
</evidence>
<gene>
    <name evidence="7" type="ORF">FHS21_003227</name>
</gene>
<dbReference type="Gene3D" id="1.10.760.10">
    <property type="entry name" value="Cytochrome c-like domain"/>
    <property type="match status" value="1"/>
</dbReference>
<dbReference type="InterPro" id="IPR036909">
    <property type="entry name" value="Cyt_c-like_dom_sf"/>
</dbReference>
<evidence type="ECO:0000313" key="8">
    <source>
        <dbReference type="Proteomes" id="UP000554520"/>
    </source>
</evidence>
<reference evidence="7 8" key="1">
    <citation type="submission" date="2020-08" db="EMBL/GenBank/DDBJ databases">
        <title>Genomic Encyclopedia of Type Strains, Phase III (KMG-III): the genomes of soil and plant-associated and newly described type strains.</title>
        <authorList>
            <person name="Whitman W."/>
        </authorList>
    </citation>
    <scope>NUCLEOTIDE SEQUENCE [LARGE SCALE GENOMIC DNA]</scope>
    <source>
        <strain evidence="7 8">CECT 7015</strain>
    </source>
</reference>
<keyword evidence="2 4" id="KW-0479">Metal-binding</keyword>
<feature type="signal peptide" evidence="5">
    <location>
        <begin position="1"/>
        <end position="22"/>
    </location>
</feature>
<evidence type="ECO:0000313" key="7">
    <source>
        <dbReference type="EMBL" id="MBB3146811.1"/>
    </source>
</evidence>
<comment type="caution">
    <text evidence="7">The sequence shown here is derived from an EMBL/GenBank/DDBJ whole genome shotgun (WGS) entry which is preliminary data.</text>
</comment>